<organism evidence="2 3">
    <name type="scientific">Pseudoduganella violacea</name>
    <dbReference type="NCBI Taxonomy" id="1715466"/>
    <lineage>
        <taxon>Bacteria</taxon>
        <taxon>Pseudomonadati</taxon>
        <taxon>Pseudomonadota</taxon>
        <taxon>Betaproteobacteria</taxon>
        <taxon>Burkholderiales</taxon>
        <taxon>Oxalobacteraceae</taxon>
        <taxon>Telluria group</taxon>
        <taxon>Pseudoduganella</taxon>
    </lineage>
</organism>
<name>A0A7W5FTA0_9BURK</name>
<dbReference type="InterPro" id="IPR011256">
    <property type="entry name" value="Reg_factor_effector_dom_sf"/>
</dbReference>
<accession>A0A7W5FTA0</accession>
<dbReference type="EMBL" id="JACHXD010000002">
    <property type="protein sequence ID" value="MBB3117983.1"/>
    <property type="molecule type" value="Genomic_DNA"/>
</dbReference>
<evidence type="ECO:0000313" key="2">
    <source>
        <dbReference type="EMBL" id="MBB3117983.1"/>
    </source>
</evidence>
<reference evidence="2 3" key="1">
    <citation type="submission" date="2020-08" db="EMBL/GenBank/DDBJ databases">
        <title>Genomic Encyclopedia of Type Strains, Phase III (KMG-III): the genomes of soil and plant-associated and newly described type strains.</title>
        <authorList>
            <person name="Whitman W."/>
        </authorList>
    </citation>
    <scope>NUCLEOTIDE SEQUENCE [LARGE SCALE GENOMIC DNA]</scope>
    <source>
        <strain evidence="2 3">CECT 8897</strain>
    </source>
</reference>
<dbReference type="Gene3D" id="3.20.80.10">
    <property type="entry name" value="Regulatory factor, effector binding domain"/>
    <property type="match status" value="1"/>
</dbReference>
<protein>
    <submittedName>
        <fullName evidence="2">AraC family transcriptional regulator</fullName>
    </submittedName>
</protein>
<dbReference type="InterPro" id="IPR029442">
    <property type="entry name" value="GyrI-like"/>
</dbReference>
<dbReference type="SMART" id="SM00871">
    <property type="entry name" value="AraC_E_bind"/>
    <property type="match status" value="1"/>
</dbReference>
<proteinExistence type="predicted"/>
<dbReference type="PANTHER" id="PTHR40055:SF1">
    <property type="entry name" value="TRANSCRIPTIONAL REGULATOR YGIV-RELATED"/>
    <property type="match status" value="1"/>
</dbReference>
<evidence type="ECO:0000313" key="3">
    <source>
        <dbReference type="Proteomes" id="UP000541535"/>
    </source>
</evidence>
<evidence type="ECO:0000259" key="1">
    <source>
        <dbReference type="SMART" id="SM00871"/>
    </source>
</evidence>
<dbReference type="Proteomes" id="UP000541535">
    <property type="component" value="Unassembled WGS sequence"/>
</dbReference>
<dbReference type="RefSeq" id="WP_183439906.1">
    <property type="nucleotide sequence ID" value="NZ_JACHXD010000002.1"/>
</dbReference>
<dbReference type="Pfam" id="PF06445">
    <property type="entry name" value="GyrI-like"/>
    <property type="match status" value="1"/>
</dbReference>
<dbReference type="InterPro" id="IPR050908">
    <property type="entry name" value="SmbC-like"/>
</dbReference>
<feature type="domain" description="AraC effector-binding" evidence="1">
    <location>
        <begin position="1"/>
        <end position="153"/>
    </location>
</feature>
<dbReference type="PANTHER" id="PTHR40055">
    <property type="entry name" value="TRANSCRIPTIONAL REGULATOR YGIV-RELATED"/>
    <property type="match status" value="1"/>
</dbReference>
<comment type="caution">
    <text evidence="2">The sequence shown here is derived from an EMBL/GenBank/DDBJ whole genome shotgun (WGS) entry which is preliminary data.</text>
</comment>
<dbReference type="AlphaFoldDB" id="A0A7W5FTA0"/>
<sequence>MDVKIVDFPPTTVAYQRYTGPFGPAIADFWDKVFNPWREQHGLGKRVTYGIGLDDPHSTPPEQCRYDACVEVAAGYLAPAPASVTTLPGGRYAVARFRGQPQEIVKAWQEFYSKVLPAMGLESRQAACFERYDAEYVEEEGGVFECDLFAPVK</sequence>
<gene>
    <name evidence="2" type="ORF">FHS03_001009</name>
</gene>
<dbReference type="InterPro" id="IPR010499">
    <property type="entry name" value="AraC_E-bd"/>
</dbReference>
<dbReference type="SUPFAM" id="SSF55136">
    <property type="entry name" value="Probable bacterial effector-binding domain"/>
    <property type="match status" value="1"/>
</dbReference>
<keyword evidence="3" id="KW-1185">Reference proteome</keyword>